<reference evidence="1 2" key="1">
    <citation type="submission" date="2024-10" db="EMBL/GenBank/DDBJ databases">
        <authorList>
            <person name="Kim D."/>
        </authorList>
    </citation>
    <scope>NUCLEOTIDE SEQUENCE [LARGE SCALE GENOMIC DNA]</scope>
    <source>
        <strain evidence="1">BH-2024</strain>
    </source>
</reference>
<gene>
    <name evidence="1" type="ORF">niasHT_034179</name>
</gene>
<evidence type="ECO:0000313" key="2">
    <source>
        <dbReference type="Proteomes" id="UP001620626"/>
    </source>
</evidence>
<accession>A0ABD2IE62</accession>
<evidence type="ECO:0008006" key="3">
    <source>
        <dbReference type="Google" id="ProtNLM"/>
    </source>
</evidence>
<evidence type="ECO:0000313" key="1">
    <source>
        <dbReference type="EMBL" id="KAL3076115.1"/>
    </source>
</evidence>
<comment type="caution">
    <text evidence="1">The sequence shown here is derived from an EMBL/GenBank/DDBJ whole genome shotgun (WGS) entry which is preliminary data.</text>
</comment>
<dbReference type="AlphaFoldDB" id="A0ABD2IE62"/>
<dbReference type="Proteomes" id="UP001620626">
    <property type="component" value="Unassembled WGS sequence"/>
</dbReference>
<dbReference type="EMBL" id="JBICBT010001261">
    <property type="protein sequence ID" value="KAL3076115.1"/>
    <property type="molecule type" value="Genomic_DNA"/>
</dbReference>
<organism evidence="1 2">
    <name type="scientific">Heterodera trifolii</name>
    <dbReference type="NCBI Taxonomy" id="157864"/>
    <lineage>
        <taxon>Eukaryota</taxon>
        <taxon>Metazoa</taxon>
        <taxon>Ecdysozoa</taxon>
        <taxon>Nematoda</taxon>
        <taxon>Chromadorea</taxon>
        <taxon>Rhabditida</taxon>
        <taxon>Tylenchina</taxon>
        <taxon>Tylenchomorpha</taxon>
        <taxon>Tylenchoidea</taxon>
        <taxon>Heteroderidae</taxon>
        <taxon>Heteroderinae</taxon>
        <taxon>Heterodera</taxon>
    </lineage>
</organism>
<name>A0ABD2IE62_9BILA</name>
<proteinExistence type="predicted"/>
<protein>
    <recommendedName>
        <fullName evidence="3">F-box domain-containing protein</fullName>
    </recommendedName>
</protein>
<keyword evidence="2" id="KW-1185">Reference proteome</keyword>
<sequence>MSDNPKEAQEKMAKAIFISADCWLCVFDLLPPSQLGLGISMISHRFNFYVDEHFKTRKWTLKYIRIESKIGENGTKKMGIVKYYGKPMPIPQKALPKKVVGFKDITISYIDRNAIAFLRRFRQLFAAFPINLSIKTENDRILVFILRNIWPMIVKNIDVLHLSAAFFHRLRQFVPTILDDCPSLRFVAVIFSDFFPEFPCDDSAMASDGQAMAKWLFTPLQSNVPKVFKCSLDMDARILASKLEDFKAAFASASSPANFIVVFWFPLSSADSVVPFDLTNGFTREQLALKRTKYIDCPSSCFLLVRCPIARDANKWTKWEEEVFRLEFRDQWNRIDIQINNEDQIGDGLLDAILGPSDQKK</sequence>